<gene>
    <name evidence="11" type="ORF">GLYMA_10G108700</name>
</gene>
<keyword evidence="7" id="KW-0472">Membrane</keyword>
<evidence type="ECO:0000256" key="7">
    <source>
        <dbReference type="ARBA" id="ARBA00023136"/>
    </source>
</evidence>
<reference evidence="11" key="3">
    <citation type="submission" date="2018-07" db="EMBL/GenBank/DDBJ databases">
        <title>WGS assembly of Glycine max.</title>
        <authorList>
            <person name="Schmutz J."/>
            <person name="Cannon S."/>
            <person name="Schlueter J."/>
            <person name="Ma J."/>
            <person name="Mitros T."/>
            <person name="Nelson W."/>
            <person name="Hyten D."/>
            <person name="Song Q."/>
            <person name="Thelen J."/>
            <person name="Cheng J."/>
            <person name="Xu D."/>
            <person name="Hellsten U."/>
            <person name="May G."/>
            <person name="Yu Y."/>
            <person name="Sakurai T."/>
            <person name="Umezawa T."/>
            <person name="Bhattacharyya M."/>
            <person name="Sandhu D."/>
            <person name="Valliyodan B."/>
            <person name="Lindquist E."/>
            <person name="Peto M."/>
            <person name="Grant D."/>
            <person name="Shu S."/>
            <person name="Goodstein D."/>
            <person name="Barry K."/>
            <person name="Futrell-Griggs M."/>
            <person name="Abernathy B."/>
            <person name="Du J."/>
            <person name="Tian Z."/>
            <person name="Zhu L."/>
            <person name="Gill N."/>
            <person name="Joshi T."/>
            <person name="Libault M."/>
            <person name="Sethuraman A."/>
            <person name="Zhang X."/>
            <person name="Shinozaki K."/>
            <person name="Nguyen H."/>
            <person name="Wing R."/>
            <person name="Cregan P."/>
            <person name="Specht J."/>
            <person name="Grimwood J."/>
            <person name="Rokhsar D."/>
            <person name="Stacey G."/>
            <person name="Shoemaker R."/>
            <person name="Jackson S."/>
        </authorList>
    </citation>
    <scope>NUCLEOTIDE SEQUENCE</scope>
    <source>
        <tissue evidence="11">Callus</tissue>
    </source>
</reference>
<evidence type="ECO:0000256" key="9">
    <source>
        <dbReference type="ARBA" id="ARBA00023180"/>
    </source>
</evidence>
<evidence type="ECO:0000256" key="2">
    <source>
        <dbReference type="ARBA" id="ARBA00022614"/>
    </source>
</evidence>
<dbReference type="Gene3D" id="3.80.10.10">
    <property type="entry name" value="Ribonuclease Inhibitor"/>
    <property type="match status" value="1"/>
</dbReference>
<keyword evidence="2" id="KW-0433">Leucine-rich repeat</keyword>
<keyword evidence="5" id="KW-0677">Repeat</keyword>
<dbReference type="InterPro" id="IPR032675">
    <property type="entry name" value="LRR_dom_sf"/>
</dbReference>
<dbReference type="InterPro" id="IPR046956">
    <property type="entry name" value="RLP23-like"/>
</dbReference>
<dbReference type="SUPFAM" id="SSF52058">
    <property type="entry name" value="L domain-like"/>
    <property type="match status" value="1"/>
</dbReference>
<dbReference type="InParanoid" id="A0A0R0HRR5"/>
<protein>
    <submittedName>
        <fullName evidence="11 12">Uncharacterized protein</fullName>
    </submittedName>
</protein>
<evidence type="ECO:0000256" key="1">
    <source>
        <dbReference type="ARBA" id="ARBA00004479"/>
    </source>
</evidence>
<dbReference type="PANTHER" id="PTHR48063">
    <property type="entry name" value="LRR RECEPTOR-LIKE KINASE"/>
    <property type="match status" value="1"/>
</dbReference>
<evidence type="ECO:0000256" key="5">
    <source>
        <dbReference type="ARBA" id="ARBA00022737"/>
    </source>
</evidence>
<dbReference type="STRING" id="3847.A0A0R0HRR5"/>
<keyword evidence="13" id="KW-1185">Reference proteome</keyword>
<evidence type="ECO:0000256" key="10">
    <source>
        <dbReference type="SAM" id="MobiDB-lite"/>
    </source>
</evidence>
<proteinExistence type="predicted"/>
<evidence type="ECO:0000313" key="12">
    <source>
        <dbReference type="EnsemblPlants" id="KRH33228"/>
    </source>
</evidence>
<feature type="compositionally biased region" description="Basic and acidic residues" evidence="10">
    <location>
        <begin position="10"/>
        <end position="27"/>
    </location>
</feature>
<dbReference type="Pfam" id="PF00560">
    <property type="entry name" value="LRR_1"/>
    <property type="match status" value="1"/>
</dbReference>
<sequence length="218" mass="25046">MWLQSRKRSPVCDKDELRQKEKEEEHPGNLKLNLQNLKYLKYLGLDNNEFTGPIPDWLGEHQYLQHLGLTENIFFASIPSSLGNVTSLNQLTVSSNLLSGNLPNTIGQLFNLRRLYIEGSLSGVLSEKHISKLFNLESILLNSDFAFNLDPNWIPPFQFHEISLRNTILGPTIPKWLNTQRTLDTLDISYSEISSINADKFLELCIQYWNNSLVPRCN</sequence>
<keyword evidence="3" id="KW-0812">Transmembrane</keyword>
<keyword evidence="6" id="KW-1133">Transmembrane helix</keyword>
<organism evidence="11">
    <name type="scientific">Glycine max</name>
    <name type="common">Soybean</name>
    <name type="synonym">Glycine hispida</name>
    <dbReference type="NCBI Taxonomy" id="3847"/>
    <lineage>
        <taxon>Eukaryota</taxon>
        <taxon>Viridiplantae</taxon>
        <taxon>Streptophyta</taxon>
        <taxon>Embryophyta</taxon>
        <taxon>Tracheophyta</taxon>
        <taxon>Spermatophyta</taxon>
        <taxon>Magnoliopsida</taxon>
        <taxon>eudicotyledons</taxon>
        <taxon>Gunneridae</taxon>
        <taxon>Pentapetalae</taxon>
        <taxon>rosids</taxon>
        <taxon>fabids</taxon>
        <taxon>Fabales</taxon>
        <taxon>Fabaceae</taxon>
        <taxon>Papilionoideae</taxon>
        <taxon>50 kb inversion clade</taxon>
        <taxon>NPAAA clade</taxon>
        <taxon>indigoferoid/millettioid clade</taxon>
        <taxon>Phaseoleae</taxon>
        <taxon>Glycine</taxon>
        <taxon>Glycine subgen. Soja</taxon>
    </lineage>
</organism>
<dbReference type="InterPro" id="IPR001611">
    <property type="entry name" value="Leu-rich_rpt"/>
</dbReference>
<dbReference type="FunFam" id="3.80.10.10:FF:000383">
    <property type="entry name" value="Leucine-rich repeat receptor protein kinase EMS1"/>
    <property type="match status" value="1"/>
</dbReference>
<dbReference type="SMR" id="A0A0R0HRR5"/>
<evidence type="ECO:0000256" key="3">
    <source>
        <dbReference type="ARBA" id="ARBA00022692"/>
    </source>
</evidence>
<reference evidence="12" key="2">
    <citation type="submission" date="2018-02" db="UniProtKB">
        <authorList>
            <consortium name="EnsemblPlants"/>
        </authorList>
    </citation>
    <scope>IDENTIFICATION</scope>
    <source>
        <strain evidence="12">Williams 82</strain>
    </source>
</reference>
<evidence type="ECO:0000313" key="13">
    <source>
        <dbReference type="Proteomes" id="UP000008827"/>
    </source>
</evidence>
<dbReference type="EnsemblPlants" id="KRH33228">
    <property type="protein sequence ID" value="KRH33228"/>
    <property type="gene ID" value="GLYMA_10G108700"/>
</dbReference>
<name>A0A0R0HRR5_SOYBN</name>
<evidence type="ECO:0000313" key="11">
    <source>
        <dbReference type="EMBL" id="KRH33228.1"/>
    </source>
</evidence>
<dbReference type="Proteomes" id="UP000008827">
    <property type="component" value="Chromosome 10"/>
</dbReference>
<reference evidence="11 12" key="1">
    <citation type="journal article" date="2010" name="Nature">
        <title>Genome sequence of the palaeopolyploid soybean.</title>
        <authorList>
            <person name="Schmutz J."/>
            <person name="Cannon S.B."/>
            <person name="Schlueter J."/>
            <person name="Ma J."/>
            <person name="Mitros T."/>
            <person name="Nelson W."/>
            <person name="Hyten D.L."/>
            <person name="Song Q."/>
            <person name="Thelen J.J."/>
            <person name="Cheng J."/>
            <person name="Xu D."/>
            <person name="Hellsten U."/>
            <person name="May G.D."/>
            <person name="Yu Y."/>
            <person name="Sakurai T."/>
            <person name="Umezawa T."/>
            <person name="Bhattacharyya M.K."/>
            <person name="Sandhu D."/>
            <person name="Valliyodan B."/>
            <person name="Lindquist E."/>
            <person name="Peto M."/>
            <person name="Grant D."/>
            <person name="Shu S."/>
            <person name="Goodstein D."/>
            <person name="Barry K."/>
            <person name="Futrell-Griggs M."/>
            <person name="Abernathy B."/>
            <person name="Du J."/>
            <person name="Tian Z."/>
            <person name="Zhu L."/>
            <person name="Gill N."/>
            <person name="Joshi T."/>
            <person name="Libault M."/>
            <person name="Sethuraman A."/>
            <person name="Zhang X.-C."/>
            <person name="Shinozaki K."/>
            <person name="Nguyen H.T."/>
            <person name="Wing R.A."/>
            <person name="Cregan P."/>
            <person name="Specht J."/>
            <person name="Grimwood J."/>
            <person name="Rokhsar D."/>
            <person name="Stacey G."/>
            <person name="Shoemaker R.C."/>
            <person name="Jackson S.A."/>
        </authorList>
    </citation>
    <scope>NUCLEOTIDE SEQUENCE</scope>
    <source>
        <strain evidence="12">cv. Williams 82</strain>
        <tissue evidence="11">Callus</tissue>
    </source>
</reference>
<keyword evidence="4" id="KW-0732">Signal</keyword>
<dbReference type="AlphaFoldDB" id="A0A0R0HRR5"/>
<dbReference type="GO" id="GO:0016020">
    <property type="term" value="C:membrane"/>
    <property type="evidence" value="ECO:0007669"/>
    <property type="project" value="UniProtKB-SubCell"/>
</dbReference>
<dbReference type="PaxDb" id="3847-GLYMA10G15584.1"/>
<keyword evidence="8" id="KW-0675">Receptor</keyword>
<dbReference type="PANTHER" id="PTHR48063:SF52">
    <property type="entry name" value="LRR RECEPTOR-LIKE KINASE FAMILY PROTEIN"/>
    <property type="match status" value="1"/>
</dbReference>
<dbReference type="EMBL" id="CM000843">
    <property type="protein sequence ID" value="KRH33228.1"/>
    <property type="molecule type" value="Genomic_DNA"/>
</dbReference>
<accession>A0A0R0HRR5</accession>
<evidence type="ECO:0000256" key="8">
    <source>
        <dbReference type="ARBA" id="ARBA00023170"/>
    </source>
</evidence>
<keyword evidence="9" id="KW-0325">Glycoprotein</keyword>
<comment type="subcellular location">
    <subcellularLocation>
        <location evidence="1">Membrane</location>
        <topology evidence="1">Single-pass type I membrane protein</topology>
    </subcellularLocation>
</comment>
<evidence type="ECO:0000256" key="4">
    <source>
        <dbReference type="ARBA" id="ARBA00022729"/>
    </source>
</evidence>
<feature type="region of interest" description="Disordered" evidence="10">
    <location>
        <begin position="1"/>
        <end position="27"/>
    </location>
</feature>
<dbReference type="OMA" id="LELCIQY"/>
<evidence type="ECO:0000256" key="6">
    <source>
        <dbReference type="ARBA" id="ARBA00022989"/>
    </source>
</evidence>
<dbReference type="Gramene" id="KRH33228">
    <property type="protein sequence ID" value="KRH33228"/>
    <property type="gene ID" value="GLYMA_10G108700"/>
</dbReference>